<dbReference type="EMBL" id="CT868671">
    <property type="protein sequence ID" value="CAK92978.1"/>
    <property type="molecule type" value="Genomic_DNA"/>
</dbReference>
<dbReference type="KEGG" id="ptm:GSPATT00003847001"/>
<dbReference type="Proteomes" id="UP000000600">
    <property type="component" value="Unassembled WGS sequence"/>
</dbReference>
<dbReference type="HOGENOM" id="CLU_3036527_0_0_1"/>
<accession>A0ECG1</accession>
<dbReference type="AlphaFoldDB" id="A0ECG1"/>
<dbReference type="RefSeq" id="XP_001460375.1">
    <property type="nucleotide sequence ID" value="XM_001460338.1"/>
</dbReference>
<protein>
    <submittedName>
        <fullName evidence="1">Uncharacterized protein</fullName>
    </submittedName>
</protein>
<proteinExistence type="predicted"/>
<evidence type="ECO:0000313" key="1">
    <source>
        <dbReference type="EMBL" id="CAK92978.1"/>
    </source>
</evidence>
<sequence length="55" mass="6491">MQVALTLANDQFNNVLYKLSKLSKSLEQSLHEARQSEIEAYLNYKRFKAEIKMKK</sequence>
<evidence type="ECO:0000313" key="2">
    <source>
        <dbReference type="Proteomes" id="UP000000600"/>
    </source>
</evidence>
<reference evidence="1 2" key="1">
    <citation type="journal article" date="2006" name="Nature">
        <title>Global trends of whole-genome duplications revealed by the ciliate Paramecium tetraurelia.</title>
        <authorList>
            <consortium name="Genoscope"/>
            <person name="Aury J.-M."/>
            <person name="Jaillon O."/>
            <person name="Duret L."/>
            <person name="Noel B."/>
            <person name="Jubin C."/>
            <person name="Porcel B.M."/>
            <person name="Segurens B."/>
            <person name="Daubin V."/>
            <person name="Anthouard V."/>
            <person name="Aiach N."/>
            <person name="Arnaiz O."/>
            <person name="Billaut A."/>
            <person name="Beisson J."/>
            <person name="Blanc I."/>
            <person name="Bouhouche K."/>
            <person name="Camara F."/>
            <person name="Duharcourt S."/>
            <person name="Guigo R."/>
            <person name="Gogendeau D."/>
            <person name="Katinka M."/>
            <person name="Keller A.-M."/>
            <person name="Kissmehl R."/>
            <person name="Klotz C."/>
            <person name="Koll F."/>
            <person name="Le Moue A."/>
            <person name="Lepere C."/>
            <person name="Malinsky S."/>
            <person name="Nowacki M."/>
            <person name="Nowak J.K."/>
            <person name="Plattner H."/>
            <person name="Poulain J."/>
            <person name="Ruiz F."/>
            <person name="Serrano V."/>
            <person name="Zagulski M."/>
            <person name="Dessen P."/>
            <person name="Betermier M."/>
            <person name="Weissenbach J."/>
            <person name="Scarpelli C."/>
            <person name="Schachter V."/>
            <person name="Sperling L."/>
            <person name="Meyer E."/>
            <person name="Cohen J."/>
            <person name="Wincker P."/>
        </authorList>
    </citation>
    <scope>NUCLEOTIDE SEQUENCE [LARGE SCALE GENOMIC DNA]</scope>
    <source>
        <strain evidence="1 2">Stock d4-2</strain>
    </source>
</reference>
<name>A0ECG1_PARTE</name>
<organism evidence="1 2">
    <name type="scientific">Paramecium tetraurelia</name>
    <dbReference type="NCBI Taxonomy" id="5888"/>
    <lineage>
        <taxon>Eukaryota</taxon>
        <taxon>Sar</taxon>
        <taxon>Alveolata</taxon>
        <taxon>Ciliophora</taxon>
        <taxon>Intramacronucleata</taxon>
        <taxon>Oligohymenophorea</taxon>
        <taxon>Peniculida</taxon>
        <taxon>Parameciidae</taxon>
        <taxon>Paramecium</taxon>
    </lineage>
</organism>
<dbReference type="InParanoid" id="A0ECG1"/>
<dbReference type="GeneID" id="5046169"/>
<gene>
    <name evidence="1" type="ORF">GSPATT00003847001</name>
</gene>
<keyword evidence="2" id="KW-1185">Reference proteome</keyword>